<dbReference type="InParanoid" id="A0A136ILG2"/>
<feature type="region of interest" description="Disordered" evidence="1">
    <location>
        <begin position="79"/>
        <end position="118"/>
    </location>
</feature>
<evidence type="ECO:0000313" key="3">
    <source>
        <dbReference type="Proteomes" id="UP000070501"/>
    </source>
</evidence>
<feature type="compositionally biased region" description="Low complexity" evidence="1">
    <location>
        <begin position="49"/>
        <end position="58"/>
    </location>
</feature>
<keyword evidence="3" id="KW-1185">Reference proteome</keyword>
<evidence type="ECO:0000313" key="2">
    <source>
        <dbReference type="EMBL" id="KXJ85694.1"/>
    </source>
</evidence>
<evidence type="ECO:0000256" key="1">
    <source>
        <dbReference type="SAM" id="MobiDB-lite"/>
    </source>
</evidence>
<dbReference type="EMBL" id="KQ964276">
    <property type="protein sequence ID" value="KXJ85694.1"/>
    <property type="molecule type" value="Genomic_DNA"/>
</dbReference>
<dbReference type="Proteomes" id="UP000070501">
    <property type="component" value="Unassembled WGS sequence"/>
</dbReference>
<feature type="compositionally biased region" description="Low complexity" evidence="1">
    <location>
        <begin position="100"/>
        <end position="117"/>
    </location>
</feature>
<organism evidence="2 3">
    <name type="scientific">Microdochium bolleyi</name>
    <dbReference type="NCBI Taxonomy" id="196109"/>
    <lineage>
        <taxon>Eukaryota</taxon>
        <taxon>Fungi</taxon>
        <taxon>Dikarya</taxon>
        <taxon>Ascomycota</taxon>
        <taxon>Pezizomycotina</taxon>
        <taxon>Sordariomycetes</taxon>
        <taxon>Xylariomycetidae</taxon>
        <taxon>Xylariales</taxon>
        <taxon>Microdochiaceae</taxon>
        <taxon>Microdochium</taxon>
    </lineage>
</organism>
<reference evidence="3" key="1">
    <citation type="submission" date="2016-02" db="EMBL/GenBank/DDBJ databases">
        <title>Draft genome sequence of Microdochium bolleyi, a fungal endophyte of beachgrass.</title>
        <authorList>
            <consortium name="DOE Joint Genome Institute"/>
            <person name="David A.S."/>
            <person name="May G."/>
            <person name="Haridas S."/>
            <person name="Lim J."/>
            <person name="Wang M."/>
            <person name="Labutti K."/>
            <person name="Lipzen A."/>
            <person name="Barry K."/>
            <person name="Grigoriev I.V."/>
        </authorList>
    </citation>
    <scope>NUCLEOTIDE SEQUENCE [LARGE SCALE GENOMIC DNA]</scope>
    <source>
        <strain evidence="3">J235TASD1</strain>
    </source>
</reference>
<gene>
    <name evidence="2" type="ORF">Micbo1qcDRAFT_169192</name>
</gene>
<feature type="compositionally biased region" description="Polar residues" evidence="1">
    <location>
        <begin position="82"/>
        <end position="99"/>
    </location>
</feature>
<sequence length="220" mass="24969">MFDPLPGCRACSGRTSGGYFESGVDLVWGRGEALLRQSPDRPLGHTVQTPVVTDSPSPDSSMVSYGIIIKIVTFSRHDQHISHPSSHNSTIKPHYNQNNTTITSTSSTTSPEPSALPSRHHYILHPHLFHHPQNDYQLLRNLHAPPRLHTAQVRSLPVPQGRHADERCHLHLHRRRCRTCRLWCHTQDSPPGVDRPAALRCQRHFERQQQQCSRLARLSL</sequence>
<proteinExistence type="predicted"/>
<dbReference type="AlphaFoldDB" id="A0A136ILG2"/>
<protein>
    <submittedName>
        <fullName evidence="2">Uncharacterized protein</fullName>
    </submittedName>
</protein>
<feature type="region of interest" description="Disordered" evidence="1">
    <location>
        <begin position="39"/>
        <end position="58"/>
    </location>
</feature>
<name>A0A136ILG2_9PEZI</name>
<accession>A0A136ILG2</accession>